<dbReference type="EMBL" id="JAAGAB010000002">
    <property type="protein sequence ID" value="NDV00590.1"/>
    <property type="molecule type" value="Genomic_DNA"/>
</dbReference>
<dbReference type="GO" id="GO:0003677">
    <property type="term" value="F:DNA binding"/>
    <property type="evidence" value="ECO:0007669"/>
    <property type="project" value="InterPro"/>
</dbReference>
<dbReference type="GO" id="GO:0015074">
    <property type="term" value="P:DNA integration"/>
    <property type="evidence" value="ECO:0007669"/>
    <property type="project" value="InterPro"/>
</dbReference>
<evidence type="ECO:0000313" key="2">
    <source>
        <dbReference type="EMBL" id="NDV00590.1"/>
    </source>
</evidence>
<proteinExistence type="predicted"/>
<reference evidence="2 3" key="1">
    <citation type="submission" date="2020-02" db="EMBL/GenBank/DDBJ databases">
        <title>Pseudoroseicyclus tamarix, sp. nov., isolated from offshore sediment of a Tamarix chinensis forest.</title>
        <authorList>
            <person name="Gai Y."/>
        </authorList>
    </citation>
    <scope>NUCLEOTIDE SEQUENCE [LARGE SCALE GENOMIC DNA]</scope>
    <source>
        <strain evidence="2 3">CLL3-39</strain>
    </source>
</reference>
<organism evidence="2 3">
    <name type="scientific">Pseudoroseicyclus tamaricis</name>
    <dbReference type="NCBI Taxonomy" id="2705421"/>
    <lineage>
        <taxon>Bacteria</taxon>
        <taxon>Pseudomonadati</taxon>
        <taxon>Pseudomonadota</taxon>
        <taxon>Alphaproteobacteria</taxon>
        <taxon>Rhodobacterales</taxon>
        <taxon>Paracoccaceae</taxon>
        <taxon>Pseudoroseicyclus</taxon>
    </lineage>
</organism>
<dbReference type="InterPro" id="IPR011010">
    <property type="entry name" value="DNA_brk_join_enz"/>
</dbReference>
<evidence type="ECO:0008006" key="4">
    <source>
        <dbReference type="Google" id="ProtNLM"/>
    </source>
</evidence>
<comment type="caution">
    <text evidence="2">The sequence shown here is derived from an EMBL/GenBank/DDBJ whole genome shotgun (WGS) entry which is preliminary data.</text>
</comment>
<dbReference type="Proteomes" id="UP000474757">
    <property type="component" value="Unassembled WGS sequence"/>
</dbReference>
<dbReference type="InterPro" id="IPR013762">
    <property type="entry name" value="Integrase-like_cat_sf"/>
</dbReference>
<sequence>MNDNANRRVKTHSSRRKVPIHSALIEHGFLDHVRSMRKRGLTDVFPELRPSKPGDRFGEKLDYNFRKALETVLDGNPRRLCFHAFRHYVKQQLDGHPSVSPKARRDILGHEATDVHDGVYGTEATLRELQRAIELLPFPLATEHGD</sequence>
<keyword evidence="1" id="KW-0233">DNA recombination</keyword>
<dbReference type="AlphaFoldDB" id="A0A6B2JRH5"/>
<gene>
    <name evidence="2" type="ORF">GZA08_06365</name>
</gene>
<dbReference type="GO" id="GO:0006310">
    <property type="term" value="P:DNA recombination"/>
    <property type="evidence" value="ECO:0007669"/>
    <property type="project" value="UniProtKB-KW"/>
</dbReference>
<dbReference type="RefSeq" id="WP_163891233.1">
    <property type="nucleotide sequence ID" value="NZ_JAAGAB010000002.1"/>
</dbReference>
<keyword evidence="3" id="KW-1185">Reference proteome</keyword>
<accession>A0A6B2JRH5</accession>
<evidence type="ECO:0000313" key="3">
    <source>
        <dbReference type="Proteomes" id="UP000474757"/>
    </source>
</evidence>
<dbReference type="SUPFAM" id="SSF56349">
    <property type="entry name" value="DNA breaking-rejoining enzymes"/>
    <property type="match status" value="1"/>
</dbReference>
<evidence type="ECO:0000256" key="1">
    <source>
        <dbReference type="ARBA" id="ARBA00023172"/>
    </source>
</evidence>
<name>A0A6B2JRH5_9RHOB</name>
<protein>
    <recommendedName>
        <fullName evidence="4">Phage integrase family protein</fullName>
    </recommendedName>
</protein>
<dbReference type="Gene3D" id="1.10.443.10">
    <property type="entry name" value="Intergrase catalytic core"/>
    <property type="match status" value="1"/>
</dbReference>